<dbReference type="Proteomes" id="UP000711614">
    <property type="component" value="Unassembled WGS sequence"/>
</dbReference>
<dbReference type="PROSITE" id="PS00197">
    <property type="entry name" value="2FE2S_FER_1"/>
    <property type="match status" value="1"/>
</dbReference>
<dbReference type="InterPro" id="IPR036884">
    <property type="entry name" value="2Fe-2S-bd_dom_sf"/>
</dbReference>
<proteinExistence type="predicted"/>
<dbReference type="Gene3D" id="3.30.465.10">
    <property type="match status" value="1"/>
</dbReference>
<dbReference type="Pfam" id="PF00111">
    <property type="entry name" value="Fer2"/>
    <property type="match status" value="1"/>
</dbReference>
<dbReference type="EC" id="1.17.1.4" evidence="9"/>
<dbReference type="PROSITE" id="PS51387">
    <property type="entry name" value="FAD_PCMH"/>
    <property type="match status" value="1"/>
</dbReference>
<gene>
    <name evidence="9" type="ORF">JOF48_003851</name>
</gene>
<feature type="region of interest" description="Disordered" evidence="6">
    <location>
        <begin position="136"/>
        <end position="157"/>
    </location>
</feature>
<keyword evidence="5" id="KW-0408">Iron</keyword>
<dbReference type="InterPro" id="IPR051312">
    <property type="entry name" value="Diverse_Substr_Oxidored"/>
</dbReference>
<keyword evidence="1" id="KW-0285">Flavoprotein</keyword>
<evidence type="ECO:0000256" key="5">
    <source>
        <dbReference type="ARBA" id="ARBA00023004"/>
    </source>
</evidence>
<evidence type="ECO:0000259" key="7">
    <source>
        <dbReference type="PROSITE" id="PS51085"/>
    </source>
</evidence>
<keyword evidence="10" id="KW-1185">Reference proteome</keyword>
<reference evidence="9 10" key="1">
    <citation type="submission" date="2021-03" db="EMBL/GenBank/DDBJ databases">
        <title>Sequencing the genomes of 1000 actinobacteria strains.</title>
        <authorList>
            <person name="Klenk H.-P."/>
        </authorList>
    </citation>
    <scope>NUCLEOTIDE SEQUENCE [LARGE SCALE GENOMIC DNA]</scope>
    <source>
        <strain evidence="9 10">DSM 16005</strain>
    </source>
</reference>
<dbReference type="Pfam" id="PF03450">
    <property type="entry name" value="CO_deh_flav_C"/>
    <property type="match status" value="1"/>
</dbReference>
<dbReference type="InterPro" id="IPR006058">
    <property type="entry name" value="2Fe2S_fd_BS"/>
</dbReference>
<dbReference type="PANTHER" id="PTHR42659">
    <property type="entry name" value="XANTHINE DEHYDROGENASE SUBUNIT C-RELATED"/>
    <property type="match status" value="1"/>
</dbReference>
<evidence type="ECO:0000256" key="3">
    <source>
        <dbReference type="ARBA" id="ARBA00022827"/>
    </source>
</evidence>
<dbReference type="InterPro" id="IPR036318">
    <property type="entry name" value="FAD-bd_PCMH-like_sf"/>
</dbReference>
<comment type="caution">
    <text evidence="9">The sequence shown here is derived from an EMBL/GenBank/DDBJ whole genome shotgun (WGS) entry which is preliminary data.</text>
</comment>
<protein>
    <submittedName>
        <fullName evidence="9">Xanthine dehydrogenase small subunit</fullName>
        <ecNumber evidence="9">1.17.1.4</ecNumber>
    </submittedName>
</protein>
<dbReference type="InterPro" id="IPR016167">
    <property type="entry name" value="FAD-bd_PCMH_sub1"/>
</dbReference>
<dbReference type="InterPro" id="IPR002346">
    <property type="entry name" value="Mopterin_DH_FAD-bd"/>
</dbReference>
<keyword evidence="4 9" id="KW-0560">Oxidoreductase</keyword>
<dbReference type="InterPro" id="IPR036010">
    <property type="entry name" value="2Fe-2S_ferredoxin-like_sf"/>
</dbReference>
<evidence type="ECO:0000256" key="6">
    <source>
        <dbReference type="SAM" id="MobiDB-lite"/>
    </source>
</evidence>
<organism evidence="9 10">
    <name type="scientific">Arthrobacter stackebrandtii</name>
    <dbReference type="NCBI Taxonomy" id="272161"/>
    <lineage>
        <taxon>Bacteria</taxon>
        <taxon>Bacillati</taxon>
        <taxon>Actinomycetota</taxon>
        <taxon>Actinomycetes</taxon>
        <taxon>Micrococcales</taxon>
        <taxon>Micrococcaceae</taxon>
        <taxon>Arthrobacter</taxon>
    </lineage>
</organism>
<accession>A0ABS4Z1X6</accession>
<keyword evidence="2" id="KW-0479">Metal-binding</keyword>
<dbReference type="InterPro" id="IPR036683">
    <property type="entry name" value="CO_DH_flav_C_dom_sf"/>
</dbReference>
<dbReference type="InterPro" id="IPR005107">
    <property type="entry name" value="CO_DH_flav_C"/>
</dbReference>
<dbReference type="InterPro" id="IPR016166">
    <property type="entry name" value="FAD-bd_PCMH"/>
</dbReference>
<feature type="domain" description="2Fe-2S ferredoxin-type" evidence="7">
    <location>
        <begin position="10"/>
        <end position="95"/>
    </location>
</feature>
<dbReference type="Gene3D" id="1.10.150.120">
    <property type="entry name" value="[2Fe-2S]-binding domain"/>
    <property type="match status" value="1"/>
</dbReference>
<name>A0ABS4Z1X6_9MICC</name>
<feature type="domain" description="FAD-binding PCMH-type" evidence="8">
    <location>
        <begin position="212"/>
        <end position="386"/>
    </location>
</feature>
<dbReference type="GO" id="GO:0004854">
    <property type="term" value="F:xanthine dehydrogenase activity"/>
    <property type="evidence" value="ECO:0007669"/>
    <property type="project" value="UniProtKB-EC"/>
</dbReference>
<evidence type="ECO:0000313" key="10">
    <source>
        <dbReference type="Proteomes" id="UP000711614"/>
    </source>
</evidence>
<dbReference type="Pfam" id="PF01799">
    <property type="entry name" value="Fer2_2"/>
    <property type="match status" value="1"/>
</dbReference>
<dbReference type="InterPro" id="IPR012175">
    <property type="entry name" value="Xanth_DH_ssu_bac"/>
</dbReference>
<dbReference type="PIRSF" id="PIRSF036557">
    <property type="entry name" value="XdhA_RC"/>
    <property type="match status" value="1"/>
</dbReference>
<dbReference type="CDD" id="cd00207">
    <property type="entry name" value="fer2"/>
    <property type="match status" value="1"/>
</dbReference>
<dbReference type="InterPro" id="IPR012675">
    <property type="entry name" value="Beta-grasp_dom_sf"/>
</dbReference>
<evidence type="ECO:0000256" key="2">
    <source>
        <dbReference type="ARBA" id="ARBA00022723"/>
    </source>
</evidence>
<dbReference type="EMBL" id="JAGIOI010000001">
    <property type="protein sequence ID" value="MBP2415052.1"/>
    <property type="molecule type" value="Genomic_DNA"/>
</dbReference>
<dbReference type="Gene3D" id="3.10.20.30">
    <property type="match status" value="1"/>
</dbReference>
<evidence type="ECO:0000313" key="9">
    <source>
        <dbReference type="EMBL" id="MBP2415052.1"/>
    </source>
</evidence>
<dbReference type="SUPFAM" id="SSF55447">
    <property type="entry name" value="CO dehydrogenase flavoprotein C-terminal domain-like"/>
    <property type="match status" value="1"/>
</dbReference>
<dbReference type="InterPro" id="IPR001041">
    <property type="entry name" value="2Fe-2S_ferredoxin-type"/>
</dbReference>
<dbReference type="SUPFAM" id="SSF47741">
    <property type="entry name" value="CO dehydrogenase ISP C-domain like"/>
    <property type="match status" value="1"/>
</dbReference>
<dbReference type="Pfam" id="PF00941">
    <property type="entry name" value="FAD_binding_5"/>
    <property type="match status" value="1"/>
</dbReference>
<dbReference type="PROSITE" id="PS51085">
    <property type="entry name" value="2FE2S_FER_2"/>
    <property type="match status" value="1"/>
</dbReference>
<dbReference type="Gene3D" id="3.30.390.50">
    <property type="entry name" value="CO dehydrogenase flavoprotein, C-terminal domain"/>
    <property type="match status" value="1"/>
</dbReference>
<dbReference type="SUPFAM" id="SSF56176">
    <property type="entry name" value="FAD-binding/transporter-associated domain-like"/>
    <property type="match status" value="1"/>
</dbReference>
<dbReference type="Gene3D" id="3.30.43.10">
    <property type="entry name" value="Uridine Diphospho-n-acetylenolpyruvylglucosamine Reductase, domain 2"/>
    <property type="match status" value="1"/>
</dbReference>
<evidence type="ECO:0000256" key="1">
    <source>
        <dbReference type="ARBA" id="ARBA00022630"/>
    </source>
</evidence>
<keyword evidence="3" id="KW-0274">FAD</keyword>
<dbReference type="InterPro" id="IPR002888">
    <property type="entry name" value="2Fe-2S-bd"/>
</dbReference>
<dbReference type="SUPFAM" id="SSF54292">
    <property type="entry name" value="2Fe-2S ferredoxin-like"/>
    <property type="match status" value="1"/>
</dbReference>
<evidence type="ECO:0000256" key="4">
    <source>
        <dbReference type="ARBA" id="ARBA00023002"/>
    </source>
</evidence>
<sequence>MDNNELLAGTDPAFTVNGAPRQFGPGPANTTALDWLRSNGLTGAKEGCAEGECGACAILVAQPDRHGGTAWTAVNSCLIPMASLDGQELLTAEGLGTPGSLHPVQEAMAGAGGSQCGYCTPGFVCSMAAEYYRPDRGAPAQRPADSGAAQPSETGPNGFDLHALSGNLCRCTGYRPIRDAAFSLGRPPAVKPDGDPLAARCGSPAPALRTTLLERGDGVFVRAATLEQAASLLAANPGAVLVAGSTDWGVEVTIRARRAPLAIAIDRIPELDAIDVREDEIEIGAAVPLSEIERVLGARVPLLGQLIPQFASRLIRNRATLGGNLGTASPIGDSPPALLALDARLILASAAGERTVPLSEFFTGYRSTVRAADELIKSVLIPMPLAGLTAFHKVAKRRFDDISSVAAAFALTLDGGRLTRVRIGLGGVAATPLRARATEDALAGRPWTRETAEAAAAVLETEGTPMDDHRASARYRSAMLANALLKLHADSTQKQEEQS</sequence>
<dbReference type="RefSeq" id="WP_209683886.1">
    <property type="nucleotide sequence ID" value="NZ_JAGIOI010000001.1"/>
</dbReference>
<dbReference type="InterPro" id="IPR016169">
    <property type="entry name" value="FAD-bd_PCMH_sub2"/>
</dbReference>
<dbReference type="SMART" id="SM01092">
    <property type="entry name" value="CO_deh_flav_C"/>
    <property type="match status" value="1"/>
</dbReference>
<evidence type="ECO:0000259" key="8">
    <source>
        <dbReference type="PROSITE" id="PS51387"/>
    </source>
</evidence>
<dbReference type="PANTHER" id="PTHR42659:SF2">
    <property type="entry name" value="XANTHINE DEHYDROGENASE SUBUNIT C-RELATED"/>
    <property type="match status" value="1"/>
</dbReference>